<evidence type="ECO:0000256" key="2">
    <source>
        <dbReference type="SAM" id="Phobius"/>
    </source>
</evidence>
<proteinExistence type="predicted"/>
<reference evidence="4" key="1">
    <citation type="submission" date="2022-08" db="UniProtKB">
        <authorList>
            <consortium name="EnsemblMetazoa"/>
        </authorList>
    </citation>
    <scope>IDENTIFICATION</scope>
    <source>
        <strain evidence="4">05x7-T-G4-1.051#20</strain>
    </source>
</reference>
<dbReference type="OrthoDB" id="10421240at2759"/>
<keyword evidence="2" id="KW-0472">Membrane</keyword>
<dbReference type="Proteomes" id="UP000005408">
    <property type="component" value="Unassembled WGS sequence"/>
</dbReference>
<evidence type="ECO:0000313" key="4">
    <source>
        <dbReference type="EnsemblMetazoa" id="G5297.2:cds"/>
    </source>
</evidence>
<feature type="region of interest" description="Disordered" evidence="1">
    <location>
        <begin position="141"/>
        <end position="379"/>
    </location>
</feature>
<dbReference type="AlphaFoldDB" id="A0A8W8NHC0"/>
<feature type="region of interest" description="Disordered" evidence="1">
    <location>
        <begin position="66"/>
        <end position="97"/>
    </location>
</feature>
<name>A0A8W8NHC0_MAGGI</name>
<feature type="compositionally biased region" description="Polar residues" evidence="1">
    <location>
        <begin position="85"/>
        <end position="97"/>
    </location>
</feature>
<evidence type="ECO:0000256" key="3">
    <source>
        <dbReference type="SAM" id="SignalP"/>
    </source>
</evidence>
<organism evidence="4 5">
    <name type="scientific">Magallana gigas</name>
    <name type="common">Pacific oyster</name>
    <name type="synonym">Crassostrea gigas</name>
    <dbReference type="NCBI Taxonomy" id="29159"/>
    <lineage>
        <taxon>Eukaryota</taxon>
        <taxon>Metazoa</taxon>
        <taxon>Spiralia</taxon>
        <taxon>Lophotrochozoa</taxon>
        <taxon>Mollusca</taxon>
        <taxon>Bivalvia</taxon>
        <taxon>Autobranchia</taxon>
        <taxon>Pteriomorphia</taxon>
        <taxon>Ostreida</taxon>
        <taxon>Ostreoidea</taxon>
        <taxon>Ostreidae</taxon>
        <taxon>Magallana</taxon>
    </lineage>
</organism>
<protein>
    <submittedName>
        <fullName evidence="4">Uncharacterized protein</fullName>
    </submittedName>
</protein>
<feature type="chain" id="PRO_5036467623" evidence="3">
    <location>
        <begin position="21"/>
        <end position="379"/>
    </location>
</feature>
<feature type="signal peptide" evidence="3">
    <location>
        <begin position="1"/>
        <end position="20"/>
    </location>
</feature>
<accession>A0A8W8NHC0</accession>
<feature type="transmembrane region" description="Helical" evidence="2">
    <location>
        <begin position="36"/>
        <end position="62"/>
    </location>
</feature>
<feature type="compositionally biased region" description="Low complexity" evidence="1">
    <location>
        <begin position="356"/>
        <end position="372"/>
    </location>
</feature>
<dbReference type="OMA" id="SADHYSE"/>
<keyword evidence="5" id="KW-1185">Reference proteome</keyword>
<keyword evidence="2" id="KW-0812">Transmembrane</keyword>
<dbReference type="EnsemblMetazoa" id="G5297.2">
    <property type="protein sequence ID" value="G5297.2:cds"/>
    <property type="gene ID" value="G5297"/>
</dbReference>
<feature type="compositionally biased region" description="Polar residues" evidence="1">
    <location>
        <begin position="209"/>
        <end position="221"/>
    </location>
</feature>
<keyword evidence="3" id="KW-0732">Signal</keyword>
<evidence type="ECO:0000313" key="5">
    <source>
        <dbReference type="Proteomes" id="UP000005408"/>
    </source>
</evidence>
<evidence type="ECO:0000256" key="1">
    <source>
        <dbReference type="SAM" id="MobiDB-lite"/>
    </source>
</evidence>
<keyword evidence="2" id="KW-1133">Transmembrane helix</keyword>
<feature type="compositionally biased region" description="Polar residues" evidence="1">
    <location>
        <begin position="310"/>
        <end position="320"/>
    </location>
</feature>
<feature type="compositionally biased region" description="Polar residues" evidence="1">
    <location>
        <begin position="264"/>
        <end position="273"/>
    </location>
</feature>
<feature type="compositionally biased region" description="Polar residues" evidence="1">
    <location>
        <begin position="280"/>
        <end position="302"/>
    </location>
</feature>
<sequence length="379" mass="41745">MNSVLILYTVILSCTSEVVSLTCDCTTQDNGLSVMSMALIGVLGLLIIVVTALAIMVVKLSFSKRAPMRRPRPSERKNHSRNSRNKQQNTTMEPSSQPVLSALYAEAETPLTKNVRMTDDASQHYAEAGGTGHYAETQAFAVTDDQPKQTTGVKRGGKYGYSTVNKPGNKKKSSDQASKSSSTLPRHLPSDNVYMPLTEGEYDHLNQPRPKNSIPNENQTKGIKLIPYQQVSLRRKKQPEIPYDVPRSHKKNLNPQETYDVPPSHTSQSSEAQETYDVPPSSSQNHTETQETYDVPGSNTPLNDYDAPRSNVNSAASSQMMYDVPPPSNERPLPGQMMYDRPPLIPTALSGVYDVPKSQKNSPKNSPKSSPKLGNVINK</sequence>